<dbReference type="Proteomes" id="UP001597493">
    <property type="component" value="Unassembled WGS sequence"/>
</dbReference>
<gene>
    <name evidence="2" type="ORF">ACFSW5_22250</name>
</gene>
<name>A0ABW5R2P3_9BACL</name>
<reference evidence="3" key="1">
    <citation type="journal article" date="2019" name="Int. J. Syst. Evol. Microbiol.">
        <title>The Global Catalogue of Microorganisms (GCM) 10K type strain sequencing project: providing services to taxonomists for standard genome sequencing and annotation.</title>
        <authorList>
            <consortium name="The Broad Institute Genomics Platform"/>
            <consortium name="The Broad Institute Genome Sequencing Center for Infectious Disease"/>
            <person name="Wu L."/>
            <person name="Ma J."/>
        </authorList>
    </citation>
    <scope>NUCLEOTIDE SEQUENCE [LARGE SCALE GENOMIC DNA]</scope>
    <source>
        <strain evidence="3">TISTR 1827</strain>
    </source>
</reference>
<protein>
    <recommendedName>
        <fullName evidence="4">DUF2759 domain-containing protein</fullName>
    </recommendedName>
</protein>
<feature type="transmembrane region" description="Helical" evidence="1">
    <location>
        <begin position="43"/>
        <end position="65"/>
    </location>
</feature>
<evidence type="ECO:0008006" key="4">
    <source>
        <dbReference type="Google" id="ProtNLM"/>
    </source>
</evidence>
<dbReference type="EMBL" id="JBHUMY010000037">
    <property type="protein sequence ID" value="MFD2662982.1"/>
    <property type="molecule type" value="Genomic_DNA"/>
</dbReference>
<evidence type="ECO:0000256" key="1">
    <source>
        <dbReference type="SAM" id="Phobius"/>
    </source>
</evidence>
<organism evidence="2 3">
    <name type="scientific">Paenibacillus thailandensis</name>
    <dbReference type="NCBI Taxonomy" id="393250"/>
    <lineage>
        <taxon>Bacteria</taxon>
        <taxon>Bacillati</taxon>
        <taxon>Bacillota</taxon>
        <taxon>Bacilli</taxon>
        <taxon>Bacillales</taxon>
        <taxon>Paenibacillaceae</taxon>
        <taxon>Paenibacillus</taxon>
    </lineage>
</organism>
<keyword evidence="1" id="KW-0812">Transmembrane</keyword>
<keyword evidence="3" id="KW-1185">Reference proteome</keyword>
<evidence type="ECO:0000313" key="2">
    <source>
        <dbReference type="EMBL" id="MFD2662982.1"/>
    </source>
</evidence>
<proteinExistence type="predicted"/>
<sequence>MFLAEEAAASTSTVNTFDYFMLLFTVLIFIGLIRLLRVKPNKNYFAIGWTTLSLLVFLVIDYIMIFKIWMA</sequence>
<evidence type="ECO:0000313" key="3">
    <source>
        <dbReference type="Proteomes" id="UP001597493"/>
    </source>
</evidence>
<dbReference type="RefSeq" id="WP_379278166.1">
    <property type="nucleotide sequence ID" value="NZ_JBHUGT010000017.1"/>
</dbReference>
<comment type="caution">
    <text evidence="2">The sequence shown here is derived from an EMBL/GenBank/DDBJ whole genome shotgun (WGS) entry which is preliminary data.</text>
</comment>
<keyword evidence="1" id="KW-0472">Membrane</keyword>
<keyword evidence="1" id="KW-1133">Transmembrane helix</keyword>
<accession>A0ABW5R2P3</accession>
<feature type="transmembrane region" description="Helical" evidence="1">
    <location>
        <begin position="19"/>
        <end position="36"/>
    </location>
</feature>